<dbReference type="Proteomes" id="UP000824160">
    <property type="component" value="Unassembled WGS sequence"/>
</dbReference>
<reference evidence="3" key="2">
    <citation type="journal article" date="2021" name="PeerJ">
        <title>Extensive microbial diversity within the chicken gut microbiome revealed by metagenomics and culture.</title>
        <authorList>
            <person name="Gilroy R."/>
            <person name="Ravi A."/>
            <person name="Getino M."/>
            <person name="Pursley I."/>
            <person name="Horton D.L."/>
            <person name="Alikhan N.F."/>
            <person name="Baker D."/>
            <person name="Gharbi K."/>
            <person name="Hall N."/>
            <person name="Watson M."/>
            <person name="Adriaenssens E.M."/>
            <person name="Foster-Nyarko E."/>
            <person name="Jarju S."/>
            <person name="Secka A."/>
            <person name="Antonio M."/>
            <person name="Oren A."/>
            <person name="Chaudhuri R.R."/>
            <person name="La Ragione R."/>
            <person name="Hildebrand F."/>
            <person name="Pallen M.J."/>
        </authorList>
    </citation>
    <scope>NUCLEOTIDE SEQUENCE</scope>
    <source>
        <strain evidence="3">ChiBcec7-5410</strain>
    </source>
</reference>
<protein>
    <submittedName>
        <fullName evidence="3">DUF975 family protein</fullName>
    </submittedName>
</protein>
<dbReference type="InterPro" id="IPR010380">
    <property type="entry name" value="DUF975"/>
</dbReference>
<dbReference type="Pfam" id="PF06161">
    <property type="entry name" value="DUF975"/>
    <property type="match status" value="1"/>
</dbReference>
<dbReference type="AlphaFoldDB" id="A0A9D1H777"/>
<evidence type="ECO:0000313" key="4">
    <source>
        <dbReference type="Proteomes" id="UP000824160"/>
    </source>
</evidence>
<keyword evidence="2" id="KW-0812">Transmembrane</keyword>
<feature type="region of interest" description="Disordered" evidence="1">
    <location>
        <begin position="1"/>
        <end position="22"/>
    </location>
</feature>
<proteinExistence type="predicted"/>
<evidence type="ECO:0000256" key="2">
    <source>
        <dbReference type="SAM" id="Phobius"/>
    </source>
</evidence>
<comment type="caution">
    <text evidence="3">The sequence shown here is derived from an EMBL/GenBank/DDBJ whole genome shotgun (WGS) entry which is preliminary data.</text>
</comment>
<accession>A0A9D1H777</accession>
<evidence type="ECO:0000313" key="3">
    <source>
        <dbReference type="EMBL" id="HIT95165.1"/>
    </source>
</evidence>
<feature type="transmembrane region" description="Helical" evidence="2">
    <location>
        <begin position="91"/>
        <end position="115"/>
    </location>
</feature>
<keyword evidence="2" id="KW-1133">Transmembrane helix</keyword>
<feature type="transmembrane region" description="Helical" evidence="2">
    <location>
        <begin position="192"/>
        <end position="223"/>
    </location>
</feature>
<organism evidence="3 4">
    <name type="scientific">Candidatus Faecivivens stercoripullorum</name>
    <dbReference type="NCBI Taxonomy" id="2840805"/>
    <lineage>
        <taxon>Bacteria</taxon>
        <taxon>Bacillati</taxon>
        <taxon>Bacillota</taxon>
        <taxon>Clostridia</taxon>
        <taxon>Eubacteriales</taxon>
        <taxon>Oscillospiraceae</taxon>
        <taxon>Oscillospiraceae incertae sedis</taxon>
        <taxon>Candidatus Faecivivens</taxon>
    </lineage>
</organism>
<evidence type="ECO:0000256" key="1">
    <source>
        <dbReference type="SAM" id="MobiDB-lite"/>
    </source>
</evidence>
<feature type="transmembrane region" description="Helical" evidence="2">
    <location>
        <begin position="50"/>
        <end position="71"/>
    </location>
</feature>
<reference evidence="3" key="1">
    <citation type="submission" date="2020-10" db="EMBL/GenBank/DDBJ databases">
        <authorList>
            <person name="Gilroy R."/>
        </authorList>
    </citation>
    <scope>NUCLEOTIDE SEQUENCE</scope>
    <source>
        <strain evidence="3">ChiBcec7-5410</strain>
    </source>
</reference>
<name>A0A9D1H777_9FIRM</name>
<feature type="transmembrane region" description="Helical" evidence="2">
    <location>
        <begin position="244"/>
        <end position="266"/>
    </location>
</feature>
<gene>
    <name evidence="3" type="ORF">IAC43_08255</name>
</gene>
<dbReference type="EMBL" id="DVLW01000227">
    <property type="protein sequence ID" value="HIT95165.1"/>
    <property type="molecule type" value="Genomic_DNA"/>
</dbReference>
<keyword evidence="2" id="KW-0472">Membrane</keyword>
<sequence length="312" mass="33603">MNSEYTTQTGGGFSQDDGLDEEQPFEPAPRLFRTIRRNARRSLTARWGKTAAGFLFLCGIVALCMLLRSLILEALGMGGKMISLNAGVLTISLPLAVVNLAAALVVMLLISPLGLGYLRMIYQMTAGEEPMLSVIFDPLRSVALTLRSIWAALLMMLMNIGALSVCCMPGVMAMFAARMLPGSTGNAAVCRIALLLLGMVLIVIGVLLAIMWTARFFAVGFLLADEDMGVIEAFKISLRISRGFTGEIFMLMLSFIPAAILCILLIPAVFVVPYMTASFGLMARVLIDRDRKMREDLSSSGPQSDGMAAANG</sequence>
<feature type="transmembrane region" description="Helical" evidence="2">
    <location>
        <begin position="149"/>
        <end position="172"/>
    </location>
</feature>